<keyword evidence="3" id="KW-1003">Cell membrane</keyword>
<gene>
    <name evidence="9" type="ORF">H9L09_17485</name>
</gene>
<keyword evidence="6 7" id="KW-0472">Membrane</keyword>
<name>A0A7G9R9I1_9ACTN</name>
<keyword evidence="10" id="KW-1185">Reference proteome</keyword>
<comment type="similarity">
    <text evidence="7">Belongs to the binding-protein-dependent transport system permease family.</text>
</comment>
<sequence length="280" mass="30657">MSTVLFDTPGPKAQARHRIMTVIAAVLAVLLLAWVLWKLYEEGEFQASVWEDMSQPNIWEAYWKGLLATLKAAASAIVLSVVFGAVLAIARLSDRAWVRFPARVVVEFFRAVPLLLQIMFVYFGLGLGLYWSLVLALTLYNGSVLAEVFRAGMLAVPQGQSEAAYAIGMRKNQVMRLVLMPQSITIMLPAIVSQCVIVLKDTALGQIVSYRELVVESQGIAGFIHHTFVPLAVAAAIFITINYSLSRLAIYLEARMARRGQSSGQKVDLGTINAAQNAGV</sequence>
<dbReference type="SUPFAM" id="SSF161098">
    <property type="entry name" value="MetI-like"/>
    <property type="match status" value="1"/>
</dbReference>
<feature type="transmembrane region" description="Helical" evidence="7">
    <location>
        <begin position="129"/>
        <end position="156"/>
    </location>
</feature>
<dbReference type="Pfam" id="PF00528">
    <property type="entry name" value="BPD_transp_1"/>
    <property type="match status" value="1"/>
</dbReference>
<reference evidence="9 10" key="1">
    <citation type="submission" date="2020-08" db="EMBL/GenBank/DDBJ databases">
        <title>Genome sequence of Nocardioides mesophilus KACC 16243T.</title>
        <authorList>
            <person name="Hyun D.-W."/>
            <person name="Bae J.-W."/>
        </authorList>
    </citation>
    <scope>NUCLEOTIDE SEQUENCE [LARGE SCALE GENOMIC DNA]</scope>
    <source>
        <strain evidence="9 10">KACC 16243</strain>
    </source>
</reference>
<evidence type="ECO:0000256" key="4">
    <source>
        <dbReference type="ARBA" id="ARBA00022692"/>
    </source>
</evidence>
<dbReference type="InterPro" id="IPR000515">
    <property type="entry name" value="MetI-like"/>
</dbReference>
<dbReference type="PANTHER" id="PTHR30614">
    <property type="entry name" value="MEMBRANE COMPONENT OF AMINO ACID ABC TRANSPORTER"/>
    <property type="match status" value="1"/>
</dbReference>
<proteinExistence type="inferred from homology"/>
<evidence type="ECO:0000313" key="10">
    <source>
        <dbReference type="Proteomes" id="UP000515947"/>
    </source>
</evidence>
<comment type="subcellular location">
    <subcellularLocation>
        <location evidence="1 7">Cell membrane</location>
        <topology evidence="1 7">Multi-pass membrane protein</topology>
    </subcellularLocation>
</comment>
<feature type="domain" description="ABC transmembrane type-1" evidence="8">
    <location>
        <begin position="66"/>
        <end position="249"/>
    </location>
</feature>
<evidence type="ECO:0000256" key="6">
    <source>
        <dbReference type="ARBA" id="ARBA00023136"/>
    </source>
</evidence>
<evidence type="ECO:0000256" key="7">
    <source>
        <dbReference type="RuleBase" id="RU363032"/>
    </source>
</evidence>
<evidence type="ECO:0000313" key="9">
    <source>
        <dbReference type="EMBL" id="QNN52256.1"/>
    </source>
</evidence>
<feature type="transmembrane region" description="Helical" evidence="7">
    <location>
        <begin position="177"/>
        <end position="199"/>
    </location>
</feature>
<feature type="transmembrane region" description="Helical" evidence="7">
    <location>
        <begin position="219"/>
        <end position="245"/>
    </location>
</feature>
<organism evidence="9 10">
    <name type="scientific">Nocardioides mesophilus</name>
    <dbReference type="NCBI Taxonomy" id="433659"/>
    <lineage>
        <taxon>Bacteria</taxon>
        <taxon>Bacillati</taxon>
        <taxon>Actinomycetota</taxon>
        <taxon>Actinomycetes</taxon>
        <taxon>Propionibacteriales</taxon>
        <taxon>Nocardioidaceae</taxon>
        <taxon>Nocardioides</taxon>
    </lineage>
</organism>
<protein>
    <submittedName>
        <fullName evidence="9">Amino acid ABC transporter permease</fullName>
    </submittedName>
</protein>
<dbReference type="CDD" id="cd06261">
    <property type="entry name" value="TM_PBP2"/>
    <property type="match status" value="1"/>
</dbReference>
<dbReference type="EMBL" id="CP060713">
    <property type="protein sequence ID" value="QNN52256.1"/>
    <property type="molecule type" value="Genomic_DNA"/>
</dbReference>
<keyword evidence="2 7" id="KW-0813">Transport</keyword>
<dbReference type="PANTHER" id="PTHR30614:SF21">
    <property type="entry name" value="AMINO ACID ABC TRANSPORTER PERMEASE"/>
    <property type="match status" value="1"/>
</dbReference>
<evidence type="ECO:0000256" key="3">
    <source>
        <dbReference type="ARBA" id="ARBA00022475"/>
    </source>
</evidence>
<dbReference type="GO" id="GO:0022857">
    <property type="term" value="F:transmembrane transporter activity"/>
    <property type="evidence" value="ECO:0007669"/>
    <property type="project" value="InterPro"/>
</dbReference>
<evidence type="ECO:0000256" key="2">
    <source>
        <dbReference type="ARBA" id="ARBA00022448"/>
    </source>
</evidence>
<dbReference type="KEGG" id="nmes:H9L09_17485"/>
<dbReference type="GO" id="GO:0006865">
    <property type="term" value="P:amino acid transport"/>
    <property type="evidence" value="ECO:0007669"/>
    <property type="project" value="TreeGrafter"/>
</dbReference>
<evidence type="ECO:0000256" key="5">
    <source>
        <dbReference type="ARBA" id="ARBA00022989"/>
    </source>
</evidence>
<feature type="transmembrane region" description="Helical" evidence="7">
    <location>
        <begin position="19"/>
        <end position="37"/>
    </location>
</feature>
<dbReference type="PROSITE" id="PS50928">
    <property type="entry name" value="ABC_TM1"/>
    <property type="match status" value="1"/>
</dbReference>
<keyword evidence="4 7" id="KW-0812">Transmembrane</keyword>
<dbReference type="InterPro" id="IPR010065">
    <property type="entry name" value="AA_ABC_transptr_permease_3TM"/>
</dbReference>
<dbReference type="GO" id="GO:0043190">
    <property type="term" value="C:ATP-binding cassette (ABC) transporter complex"/>
    <property type="evidence" value="ECO:0007669"/>
    <property type="project" value="InterPro"/>
</dbReference>
<evidence type="ECO:0000259" key="8">
    <source>
        <dbReference type="PROSITE" id="PS50928"/>
    </source>
</evidence>
<dbReference type="RefSeq" id="WP_187578098.1">
    <property type="nucleotide sequence ID" value="NZ_CP060713.1"/>
</dbReference>
<dbReference type="AlphaFoldDB" id="A0A7G9R9I1"/>
<dbReference type="Proteomes" id="UP000515947">
    <property type="component" value="Chromosome"/>
</dbReference>
<dbReference type="InterPro" id="IPR043429">
    <property type="entry name" value="ArtM/GltK/GlnP/TcyL/YhdX-like"/>
</dbReference>
<evidence type="ECO:0000256" key="1">
    <source>
        <dbReference type="ARBA" id="ARBA00004651"/>
    </source>
</evidence>
<dbReference type="Gene3D" id="1.10.3720.10">
    <property type="entry name" value="MetI-like"/>
    <property type="match status" value="1"/>
</dbReference>
<dbReference type="InterPro" id="IPR035906">
    <property type="entry name" value="MetI-like_sf"/>
</dbReference>
<dbReference type="NCBIfam" id="TIGR01726">
    <property type="entry name" value="HEQRo_perm_3TM"/>
    <property type="match status" value="1"/>
</dbReference>
<feature type="transmembrane region" description="Helical" evidence="7">
    <location>
        <begin position="72"/>
        <end position="92"/>
    </location>
</feature>
<keyword evidence="5 7" id="KW-1133">Transmembrane helix</keyword>
<accession>A0A7G9R9I1</accession>